<organism evidence="1 2">
    <name type="scientific">Lindgomyces ingoldianus</name>
    <dbReference type="NCBI Taxonomy" id="673940"/>
    <lineage>
        <taxon>Eukaryota</taxon>
        <taxon>Fungi</taxon>
        <taxon>Dikarya</taxon>
        <taxon>Ascomycota</taxon>
        <taxon>Pezizomycotina</taxon>
        <taxon>Dothideomycetes</taxon>
        <taxon>Pleosporomycetidae</taxon>
        <taxon>Pleosporales</taxon>
        <taxon>Lindgomycetaceae</taxon>
        <taxon>Lindgomyces</taxon>
    </lineage>
</organism>
<keyword evidence="2" id="KW-1185">Reference proteome</keyword>
<dbReference type="EMBL" id="MU003516">
    <property type="protein sequence ID" value="KAF2468410.1"/>
    <property type="molecule type" value="Genomic_DNA"/>
</dbReference>
<accession>A0ACB6QQM6</accession>
<evidence type="ECO:0000313" key="2">
    <source>
        <dbReference type="Proteomes" id="UP000799755"/>
    </source>
</evidence>
<proteinExistence type="predicted"/>
<reference evidence="1" key="1">
    <citation type="journal article" date="2020" name="Stud. Mycol.">
        <title>101 Dothideomycetes genomes: a test case for predicting lifestyles and emergence of pathogens.</title>
        <authorList>
            <person name="Haridas S."/>
            <person name="Albert R."/>
            <person name="Binder M."/>
            <person name="Bloem J."/>
            <person name="Labutti K."/>
            <person name="Salamov A."/>
            <person name="Andreopoulos B."/>
            <person name="Baker S."/>
            <person name="Barry K."/>
            <person name="Bills G."/>
            <person name="Bluhm B."/>
            <person name="Cannon C."/>
            <person name="Castanera R."/>
            <person name="Culley D."/>
            <person name="Daum C."/>
            <person name="Ezra D."/>
            <person name="Gonzalez J."/>
            <person name="Henrissat B."/>
            <person name="Kuo A."/>
            <person name="Liang C."/>
            <person name="Lipzen A."/>
            <person name="Lutzoni F."/>
            <person name="Magnuson J."/>
            <person name="Mondo S."/>
            <person name="Nolan M."/>
            <person name="Ohm R."/>
            <person name="Pangilinan J."/>
            <person name="Park H.-J."/>
            <person name="Ramirez L."/>
            <person name="Alfaro M."/>
            <person name="Sun H."/>
            <person name="Tritt A."/>
            <person name="Yoshinaga Y."/>
            <person name="Zwiers L.-H."/>
            <person name="Turgeon B."/>
            <person name="Goodwin S."/>
            <person name="Spatafora J."/>
            <person name="Crous P."/>
            <person name="Grigoriev I."/>
        </authorList>
    </citation>
    <scope>NUCLEOTIDE SEQUENCE</scope>
    <source>
        <strain evidence="1">ATCC 200398</strain>
    </source>
</reference>
<sequence length="592" mass="66161">MIVDWLTSTDYATQQSDFIARRQQGTGLWLLNSAEFRLWVKHAKKTLFCPGIPGSGKTMITSIVVEHLWTEFRNDPSVSIAYLYCNFRSQQEQKPIDLLSSLLKQLVQERPFTSENIKSLYECHREKRTRPSLEEISKALHSAVMDYSRTFIIVDALDECQASDGSRRKFLSEIFNLQAETGVNFFATSRFIPGIEKEFEGAASQEIRASGEDLEIYLDAHISRLSSCVFRSRMLPDTIKAEIIKAADGMFLLAQLHLDSLIDKTTPKAIRIALQNLPKGSGALDCAYQEAMERVESQKPGFHKLAKQVLSWITCAKRPLTTLEVQHALAVEIGASELDEENLPEIEEMVSVCAGLVTVNEESNIIRLVHYTTQEYFERKQKIWFPTAEADITRICVAYLAFDAFEDGFCQTNTQFKARLASNPLYDYASRYWGHHAQAASIEVEELVLNFLQSDAKVCACSQALMASKYYGNNSQGAPNRMTGVHLTALLGLMGTTVVLLSNGNSPSVEDAHRRTPLSYAAEYGNEAVVKLLLGVSDVDPDSKCKSERTPLSWAAEKGHEAVVKLLLVRDGVNPDSEDIMGRTPLSWAAES</sequence>
<protein>
    <submittedName>
        <fullName evidence="1">Uncharacterized protein</fullName>
    </submittedName>
</protein>
<comment type="caution">
    <text evidence="1">The sequence shown here is derived from an EMBL/GenBank/DDBJ whole genome shotgun (WGS) entry which is preliminary data.</text>
</comment>
<dbReference type="Proteomes" id="UP000799755">
    <property type="component" value="Unassembled WGS sequence"/>
</dbReference>
<feature type="non-terminal residue" evidence="1">
    <location>
        <position position="592"/>
    </location>
</feature>
<gene>
    <name evidence="1" type="ORF">BDR25DRAFT_265562</name>
</gene>
<name>A0ACB6QQM6_9PLEO</name>
<evidence type="ECO:0000313" key="1">
    <source>
        <dbReference type="EMBL" id="KAF2468410.1"/>
    </source>
</evidence>